<reference evidence="1" key="2">
    <citation type="submission" date="2015-06" db="UniProtKB">
        <authorList>
            <consortium name="EnsemblProtists"/>
        </authorList>
    </citation>
    <scope>IDENTIFICATION</scope>
    <source>
        <strain evidence="1">Emoy2</strain>
    </source>
</reference>
<dbReference type="EnsemblProtists" id="HpaT809915">
    <property type="protein sequence ID" value="HpaP809915"/>
    <property type="gene ID" value="HpaG809915"/>
</dbReference>
<reference evidence="2" key="1">
    <citation type="journal article" date="2010" name="Science">
        <title>Signatures of adaptation to obligate biotrophy in the Hyaloperonospora arabidopsidis genome.</title>
        <authorList>
            <person name="Baxter L."/>
            <person name="Tripathy S."/>
            <person name="Ishaque N."/>
            <person name="Boot N."/>
            <person name="Cabral A."/>
            <person name="Kemen E."/>
            <person name="Thines M."/>
            <person name="Ah-Fong A."/>
            <person name="Anderson R."/>
            <person name="Badejoko W."/>
            <person name="Bittner-Eddy P."/>
            <person name="Boore J.L."/>
            <person name="Chibucos M.C."/>
            <person name="Coates M."/>
            <person name="Dehal P."/>
            <person name="Delehaunty K."/>
            <person name="Dong S."/>
            <person name="Downton P."/>
            <person name="Dumas B."/>
            <person name="Fabro G."/>
            <person name="Fronick C."/>
            <person name="Fuerstenberg S.I."/>
            <person name="Fulton L."/>
            <person name="Gaulin E."/>
            <person name="Govers F."/>
            <person name="Hughes L."/>
            <person name="Humphray S."/>
            <person name="Jiang R.H."/>
            <person name="Judelson H."/>
            <person name="Kamoun S."/>
            <person name="Kyung K."/>
            <person name="Meijer H."/>
            <person name="Minx P."/>
            <person name="Morris P."/>
            <person name="Nelson J."/>
            <person name="Phuntumart V."/>
            <person name="Qutob D."/>
            <person name="Rehmany A."/>
            <person name="Rougon-Cardoso A."/>
            <person name="Ryden P."/>
            <person name="Torto-Alalibo T."/>
            <person name="Studholme D."/>
            <person name="Wang Y."/>
            <person name="Win J."/>
            <person name="Wood J."/>
            <person name="Clifton S.W."/>
            <person name="Rogers J."/>
            <person name="Van den Ackerveken G."/>
            <person name="Jones J.D."/>
            <person name="McDowell J.M."/>
            <person name="Beynon J."/>
            <person name="Tyler B.M."/>
        </authorList>
    </citation>
    <scope>NUCLEOTIDE SEQUENCE [LARGE SCALE GENOMIC DNA]</scope>
    <source>
        <strain evidence="2">Emoy2</strain>
    </source>
</reference>
<dbReference type="AlphaFoldDB" id="M4BTX8"/>
<sequence>MSKIAAQDLQHTRTAHIPLELPTLSRTTSSGCCEFLSLIYTAGEYVCAHTRVGETGRLCNIIASLKGESISECAQG</sequence>
<dbReference type="Proteomes" id="UP000011713">
    <property type="component" value="Unassembled WGS sequence"/>
</dbReference>
<accession>M4BTX8</accession>
<dbReference type="InParanoid" id="M4BTX8"/>
<name>M4BTX8_HYAAE</name>
<protein>
    <submittedName>
        <fullName evidence="1">Uncharacterized protein</fullName>
    </submittedName>
</protein>
<organism evidence="1 2">
    <name type="scientific">Hyaloperonospora arabidopsidis (strain Emoy2)</name>
    <name type="common">Downy mildew agent</name>
    <name type="synonym">Peronospora arabidopsidis</name>
    <dbReference type="NCBI Taxonomy" id="559515"/>
    <lineage>
        <taxon>Eukaryota</taxon>
        <taxon>Sar</taxon>
        <taxon>Stramenopiles</taxon>
        <taxon>Oomycota</taxon>
        <taxon>Peronosporomycetes</taxon>
        <taxon>Peronosporales</taxon>
        <taxon>Peronosporaceae</taxon>
        <taxon>Hyaloperonospora</taxon>
    </lineage>
</organism>
<dbReference type="HOGENOM" id="CLU_2659799_0_0_1"/>
<evidence type="ECO:0000313" key="2">
    <source>
        <dbReference type="Proteomes" id="UP000011713"/>
    </source>
</evidence>
<dbReference type="VEuPathDB" id="FungiDB:HpaG809915"/>
<dbReference type="EMBL" id="JH597888">
    <property type="status" value="NOT_ANNOTATED_CDS"/>
    <property type="molecule type" value="Genomic_DNA"/>
</dbReference>
<evidence type="ECO:0000313" key="1">
    <source>
        <dbReference type="EnsemblProtists" id="HpaP809915"/>
    </source>
</evidence>
<proteinExistence type="predicted"/>
<keyword evidence="2" id="KW-1185">Reference proteome</keyword>